<evidence type="ECO:0000256" key="1">
    <source>
        <dbReference type="SAM" id="MobiDB-lite"/>
    </source>
</evidence>
<feature type="region of interest" description="Disordered" evidence="1">
    <location>
        <begin position="1"/>
        <end position="21"/>
    </location>
</feature>
<dbReference type="GeneID" id="14893318"/>
<dbReference type="AlphaFoldDB" id="A0A0A1UD70"/>
<protein>
    <submittedName>
        <fullName evidence="2">Uncharacterized protein</fullName>
    </submittedName>
</protein>
<name>A0A0A1UD70_ENTIV</name>
<proteinExistence type="predicted"/>
<organism evidence="2 3">
    <name type="scientific">Entamoeba invadens IP1</name>
    <dbReference type="NCBI Taxonomy" id="370355"/>
    <lineage>
        <taxon>Eukaryota</taxon>
        <taxon>Amoebozoa</taxon>
        <taxon>Evosea</taxon>
        <taxon>Archamoebae</taxon>
        <taxon>Mastigamoebida</taxon>
        <taxon>Entamoebidae</taxon>
        <taxon>Entamoeba</taxon>
    </lineage>
</organism>
<sequence length="394" mass="45224">MEKPPREKQTRDVKKRRSENARKNVEQFATIPVTIDKKTMYYCPFCSRCFLYACNKNHRNTCEKYTDPKYEVFKRDFERREDAYRSQAKKEVMKYLGEKKHKRPSRNAKITMDFDSNFEDQNNTNPQKVLLETNSINNSINTSINTTLNGIASTPASHPMVHPLAQNTVNEVLSQLQQPMNDSLQLPIPSSMMPPQPPHMSQERKDYRDEYGGGEKQRLEKKDLNSTSPLGCEALPPSPFLSDKLGEQNCDANPFPMFLCPEVDDKQEKVDTSKNAIISEVFHMANLQKKSCLETAKILKEKFCKPTKTKRDEETRRVVLSKIFSGTAALLEKKAGMGQRQSGAVEEIIQIFTHLFMEDQNPDEFLRSIHISHTNLKAIAGSFLPQKNQPVKEK</sequence>
<dbReference type="RefSeq" id="XP_004261075.1">
    <property type="nucleotide sequence ID" value="XM_004261027.1"/>
</dbReference>
<feature type="compositionally biased region" description="Basic and acidic residues" evidence="1">
    <location>
        <begin position="201"/>
        <end position="224"/>
    </location>
</feature>
<evidence type="ECO:0000313" key="2">
    <source>
        <dbReference type="EMBL" id="ELP94304.1"/>
    </source>
</evidence>
<dbReference type="EMBL" id="KB206244">
    <property type="protein sequence ID" value="ELP94304.1"/>
    <property type="molecule type" value="Genomic_DNA"/>
</dbReference>
<dbReference type="Proteomes" id="UP000014680">
    <property type="component" value="Unassembled WGS sequence"/>
</dbReference>
<dbReference type="VEuPathDB" id="AmoebaDB:EIN_130330"/>
<gene>
    <name evidence="2" type="ORF">EIN_130330</name>
</gene>
<accession>A0A0A1UD70</accession>
<reference evidence="2 3" key="1">
    <citation type="submission" date="2012-10" db="EMBL/GenBank/DDBJ databases">
        <authorList>
            <person name="Zafar N."/>
            <person name="Inman J."/>
            <person name="Hall N."/>
            <person name="Lorenzi H."/>
            <person name="Caler E."/>
        </authorList>
    </citation>
    <scope>NUCLEOTIDE SEQUENCE [LARGE SCALE GENOMIC DNA]</scope>
    <source>
        <strain evidence="2 3">IP1</strain>
    </source>
</reference>
<evidence type="ECO:0000313" key="3">
    <source>
        <dbReference type="Proteomes" id="UP000014680"/>
    </source>
</evidence>
<dbReference type="KEGG" id="eiv:EIN_130330"/>
<feature type="region of interest" description="Disordered" evidence="1">
    <location>
        <begin position="182"/>
        <end position="230"/>
    </location>
</feature>
<keyword evidence="3" id="KW-1185">Reference proteome</keyword>